<feature type="transmembrane region" description="Helical" evidence="5">
    <location>
        <begin position="131"/>
        <end position="151"/>
    </location>
</feature>
<keyword evidence="3 5" id="KW-1133">Transmembrane helix</keyword>
<dbReference type="PANTHER" id="PTHR35529">
    <property type="entry name" value="MANGANESE EFFLUX PUMP MNTP-RELATED"/>
    <property type="match status" value="1"/>
</dbReference>
<evidence type="ECO:0000313" key="6">
    <source>
        <dbReference type="EMBL" id="MFD0705420.1"/>
    </source>
</evidence>
<feature type="transmembrane region" description="Helical" evidence="5">
    <location>
        <begin position="20"/>
        <end position="46"/>
    </location>
</feature>
<feature type="transmembrane region" description="Helical" evidence="5">
    <location>
        <begin position="90"/>
        <end position="111"/>
    </location>
</feature>
<evidence type="ECO:0000256" key="2">
    <source>
        <dbReference type="ARBA" id="ARBA00022692"/>
    </source>
</evidence>
<keyword evidence="1" id="KW-1003">Cell membrane</keyword>
<dbReference type="InterPro" id="IPR003810">
    <property type="entry name" value="Mntp/YtaF"/>
</dbReference>
<dbReference type="EMBL" id="JBHTHQ010000021">
    <property type="protein sequence ID" value="MFD0705420.1"/>
    <property type="molecule type" value="Genomic_DNA"/>
</dbReference>
<proteinExistence type="predicted"/>
<reference evidence="7" key="1">
    <citation type="journal article" date="2019" name="Int. J. Syst. Evol. Microbiol.">
        <title>The Global Catalogue of Microorganisms (GCM) 10K type strain sequencing project: providing services to taxonomists for standard genome sequencing and annotation.</title>
        <authorList>
            <consortium name="The Broad Institute Genomics Platform"/>
            <consortium name="The Broad Institute Genome Sequencing Center for Infectious Disease"/>
            <person name="Wu L."/>
            <person name="Ma J."/>
        </authorList>
    </citation>
    <scope>NUCLEOTIDE SEQUENCE [LARGE SCALE GENOMIC DNA]</scope>
    <source>
        <strain evidence="7">CCM 8604</strain>
    </source>
</reference>
<dbReference type="PANTHER" id="PTHR35529:SF1">
    <property type="entry name" value="MANGANESE EFFLUX PUMP MNTP-RELATED"/>
    <property type="match status" value="1"/>
</dbReference>
<evidence type="ECO:0000256" key="4">
    <source>
        <dbReference type="ARBA" id="ARBA00023136"/>
    </source>
</evidence>
<feature type="transmembrane region" description="Helical" evidence="5">
    <location>
        <begin position="157"/>
        <end position="176"/>
    </location>
</feature>
<keyword evidence="7" id="KW-1185">Reference proteome</keyword>
<feature type="transmembrane region" description="Helical" evidence="5">
    <location>
        <begin position="188"/>
        <end position="206"/>
    </location>
</feature>
<keyword evidence="2 5" id="KW-0812">Transmembrane</keyword>
<sequence length="207" mass="21834">MSNLADKAMNEEILEVVAMQGMFVLMMVVLGVTLSLDALTVTTSIGTRMHGAMTGYDYLRACISFGGIHALMLSAGYVLGDVLADFVRGVGPWISFILLAIVGIVMIHSAVKGDEDEKNLLSIPPLRWRSLIPLACACSIDAIAVGSSLGLTGNLPFGWTVLIVTIITIIAVIVGLKIGDAAGEKWEEAAQIIGGVALILIGIKSFF</sequence>
<comment type="caution">
    <text evidence="6">The sequence shown here is derived from an EMBL/GenBank/DDBJ whole genome shotgun (WGS) entry which is preliminary data.</text>
</comment>
<keyword evidence="4 5" id="KW-0472">Membrane</keyword>
<evidence type="ECO:0000256" key="3">
    <source>
        <dbReference type="ARBA" id="ARBA00022989"/>
    </source>
</evidence>
<organism evidence="6 7">
    <name type="scientific">Alloscardovia venturai</name>
    <dbReference type="NCBI Taxonomy" id="1769421"/>
    <lineage>
        <taxon>Bacteria</taxon>
        <taxon>Bacillati</taxon>
        <taxon>Actinomycetota</taxon>
        <taxon>Actinomycetes</taxon>
        <taxon>Bifidobacteriales</taxon>
        <taxon>Bifidobacteriaceae</taxon>
        <taxon>Alloscardovia</taxon>
    </lineage>
</organism>
<protein>
    <submittedName>
        <fullName evidence="6">Manganese efflux pump MntP family protein</fullName>
    </submittedName>
</protein>
<dbReference type="Pfam" id="PF02659">
    <property type="entry name" value="Mntp"/>
    <property type="match status" value="1"/>
</dbReference>
<evidence type="ECO:0000256" key="1">
    <source>
        <dbReference type="ARBA" id="ARBA00022475"/>
    </source>
</evidence>
<accession>A0ABW2Y584</accession>
<dbReference type="Proteomes" id="UP001597036">
    <property type="component" value="Unassembled WGS sequence"/>
</dbReference>
<gene>
    <name evidence="6" type="ORF">ACFQY8_06645</name>
</gene>
<name>A0ABW2Y584_9BIFI</name>
<dbReference type="RefSeq" id="WP_377939107.1">
    <property type="nucleotide sequence ID" value="NZ_JBHTHQ010000021.1"/>
</dbReference>
<evidence type="ECO:0000313" key="7">
    <source>
        <dbReference type="Proteomes" id="UP001597036"/>
    </source>
</evidence>
<feature type="transmembrane region" description="Helical" evidence="5">
    <location>
        <begin position="58"/>
        <end position="78"/>
    </location>
</feature>
<evidence type="ECO:0000256" key="5">
    <source>
        <dbReference type="SAM" id="Phobius"/>
    </source>
</evidence>